<protein>
    <submittedName>
        <fullName evidence="8">Uncharacterized protein</fullName>
    </submittedName>
</protein>
<dbReference type="PROSITE" id="PS51318">
    <property type="entry name" value="TAT"/>
    <property type="match status" value="1"/>
</dbReference>
<proteinExistence type="inferred from homology"/>
<organism evidence="8">
    <name type="scientific">marine metagenome</name>
    <dbReference type="NCBI Taxonomy" id="408172"/>
    <lineage>
        <taxon>unclassified sequences</taxon>
        <taxon>metagenomes</taxon>
        <taxon>ecological metagenomes</taxon>
    </lineage>
</organism>
<dbReference type="GO" id="GO:0016798">
    <property type="term" value="F:hydrolase activity, acting on glycosyl bonds"/>
    <property type="evidence" value="ECO:0007669"/>
    <property type="project" value="UniProtKB-KW"/>
</dbReference>
<dbReference type="InterPro" id="IPR006311">
    <property type="entry name" value="TAT_signal"/>
</dbReference>
<name>A0A382P8B0_9ZZZZ</name>
<keyword evidence="3" id="KW-0378">Hydrolase</keyword>
<keyword evidence="5" id="KW-0326">Glycosidase</keyword>
<comment type="similarity">
    <text evidence="2">Belongs to the Gfo/Idh/MocA family. Glycosyl hydrolase 109 subfamily.</text>
</comment>
<dbReference type="Gene3D" id="3.40.50.720">
    <property type="entry name" value="NAD(P)-binding Rossmann-like Domain"/>
    <property type="match status" value="1"/>
</dbReference>
<comment type="cofactor">
    <cofactor evidence="1">
        <name>NAD(+)</name>
        <dbReference type="ChEBI" id="CHEBI:57540"/>
    </cofactor>
</comment>
<reference evidence="8" key="1">
    <citation type="submission" date="2018-05" db="EMBL/GenBank/DDBJ databases">
        <authorList>
            <person name="Lanie J.A."/>
            <person name="Ng W.-L."/>
            <person name="Kazmierczak K.M."/>
            <person name="Andrzejewski T.M."/>
            <person name="Davidsen T.M."/>
            <person name="Wayne K.J."/>
            <person name="Tettelin H."/>
            <person name="Glass J.I."/>
            <person name="Rusch D."/>
            <person name="Podicherti R."/>
            <person name="Tsui H.-C.T."/>
            <person name="Winkler M.E."/>
        </authorList>
    </citation>
    <scope>NUCLEOTIDE SEQUENCE</scope>
</reference>
<dbReference type="GO" id="GO:0000166">
    <property type="term" value="F:nucleotide binding"/>
    <property type="evidence" value="ECO:0007669"/>
    <property type="project" value="InterPro"/>
</dbReference>
<dbReference type="PANTHER" id="PTHR43818:SF1">
    <property type="entry name" value="GLYCOSYL HYDROLASE FAMILY 109 PROTEIN"/>
    <property type="match status" value="1"/>
</dbReference>
<evidence type="ECO:0000313" key="8">
    <source>
        <dbReference type="EMBL" id="SVC69070.1"/>
    </source>
</evidence>
<dbReference type="InterPro" id="IPR049303">
    <property type="entry name" value="Glyco_hydro_109_C"/>
</dbReference>
<evidence type="ECO:0000256" key="3">
    <source>
        <dbReference type="ARBA" id="ARBA00022801"/>
    </source>
</evidence>
<feature type="non-terminal residue" evidence="8">
    <location>
        <position position="332"/>
    </location>
</feature>
<feature type="non-terminal residue" evidence="8">
    <location>
        <position position="1"/>
    </location>
</feature>
<accession>A0A382P8B0</accession>
<sequence length="332" mass="36942">VSDDKNPQQDRRTFLKSVTAIATAGAASSIAVAGSPSQELKQVKPRSGQTMIDYVAPKLAGVRFGVIGTGERGSSLLPLLLGIPDVDLIAVCDTDPISLDNAKSVIVKSGKQGVDVYTGGDYSYREMLERDDIDAVLIATPWHWHAPMSIDAMKSGKHAFVEVPMATTIEDMWQMVEVSESTRMNCMMMENVCYGRDEMMVLNMVQRGLLGKITHGEGAYIHDLRWQMKEIERKTGSWRTHYHTTMQGNIYPTHGLGPIAQYMNINRGDRFNYMTSMSSPALGRAAYAKREFPANHERNRLKYIKGDMNSTLIKTARGRSIVVQYDTTTARP</sequence>
<evidence type="ECO:0000259" key="7">
    <source>
        <dbReference type="Pfam" id="PF21252"/>
    </source>
</evidence>
<evidence type="ECO:0000256" key="4">
    <source>
        <dbReference type="ARBA" id="ARBA00023027"/>
    </source>
</evidence>
<dbReference type="SUPFAM" id="SSF51735">
    <property type="entry name" value="NAD(P)-binding Rossmann-fold domains"/>
    <property type="match status" value="1"/>
</dbReference>
<evidence type="ECO:0000259" key="6">
    <source>
        <dbReference type="Pfam" id="PF01408"/>
    </source>
</evidence>
<dbReference type="InterPro" id="IPR050463">
    <property type="entry name" value="Gfo/Idh/MocA_oxidrdct_glycsds"/>
</dbReference>
<evidence type="ECO:0000256" key="5">
    <source>
        <dbReference type="ARBA" id="ARBA00023295"/>
    </source>
</evidence>
<dbReference type="InterPro" id="IPR000683">
    <property type="entry name" value="Gfo/Idh/MocA-like_OxRdtase_N"/>
</dbReference>
<dbReference type="Pfam" id="PF21252">
    <property type="entry name" value="Glyco_hydro_109_C"/>
    <property type="match status" value="1"/>
</dbReference>
<dbReference type="PANTHER" id="PTHR43818">
    <property type="entry name" value="BCDNA.GH03377"/>
    <property type="match status" value="1"/>
</dbReference>
<dbReference type="Gene3D" id="3.30.360.10">
    <property type="entry name" value="Dihydrodipicolinate Reductase, domain 2"/>
    <property type="match status" value="1"/>
</dbReference>
<dbReference type="Pfam" id="PF01408">
    <property type="entry name" value="GFO_IDH_MocA"/>
    <property type="match status" value="1"/>
</dbReference>
<dbReference type="AlphaFoldDB" id="A0A382P8B0"/>
<dbReference type="InterPro" id="IPR036291">
    <property type="entry name" value="NAD(P)-bd_dom_sf"/>
</dbReference>
<evidence type="ECO:0000256" key="1">
    <source>
        <dbReference type="ARBA" id="ARBA00001911"/>
    </source>
</evidence>
<evidence type="ECO:0000256" key="2">
    <source>
        <dbReference type="ARBA" id="ARBA00009329"/>
    </source>
</evidence>
<keyword evidence="4" id="KW-0520">NAD</keyword>
<feature type="domain" description="Glycosyl hydrolase 109 C-terminal" evidence="7">
    <location>
        <begin position="199"/>
        <end position="332"/>
    </location>
</feature>
<dbReference type="EMBL" id="UINC01105262">
    <property type="protein sequence ID" value="SVC69070.1"/>
    <property type="molecule type" value="Genomic_DNA"/>
</dbReference>
<feature type="domain" description="Gfo/Idh/MocA-like oxidoreductase N-terminal" evidence="6">
    <location>
        <begin position="62"/>
        <end position="186"/>
    </location>
</feature>
<gene>
    <name evidence="8" type="ORF">METZ01_LOCUS321924</name>
</gene>